<dbReference type="Gene3D" id="3.40.50.150">
    <property type="entry name" value="Vaccinia Virus protein VP39"/>
    <property type="match status" value="1"/>
</dbReference>
<evidence type="ECO:0000313" key="2">
    <source>
        <dbReference type="Proteomes" id="UP001174694"/>
    </source>
</evidence>
<evidence type="ECO:0000313" key="1">
    <source>
        <dbReference type="EMBL" id="KAJ9137669.1"/>
    </source>
</evidence>
<keyword evidence="2" id="KW-1185">Reference proteome</keyword>
<protein>
    <submittedName>
        <fullName evidence="1">Uncharacterized protein</fullName>
    </submittedName>
</protein>
<sequence length="196" mass="21107">MCDGKPWLAPIGGSGSTADNGPGIAILQIWAGNTSWAADVAKRFPVTNVSARHTVSPDSVPGNCQFSATDLAVDWDVPQASQDLVVGIDICPDIVDLDGQFCFAHRALRLGGFLELHELSSVAQPSELQAEHELTVTFGGNPTGRGHLVPGGGTLAHYMARHGFEVLTEKRLPIRVSDHRYVINDEDDKPELETER</sequence>
<dbReference type="EMBL" id="JANBVO010000033">
    <property type="protein sequence ID" value="KAJ9137669.1"/>
    <property type="molecule type" value="Genomic_DNA"/>
</dbReference>
<dbReference type="AlphaFoldDB" id="A0AA38R6R8"/>
<dbReference type="InterPro" id="IPR029063">
    <property type="entry name" value="SAM-dependent_MTases_sf"/>
</dbReference>
<gene>
    <name evidence="1" type="ORF">NKR23_g8971</name>
</gene>
<dbReference type="SUPFAM" id="SSF53335">
    <property type="entry name" value="S-adenosyl-L-methionine-dependent methyltransferases"/>
    <property type="match status" value="1"/>
</dbReference>
<organism evidence="1 2">
    <name type="scientific">Pleurostoma richardsiae</name>
    <dbReference type="NCBI Taxonomy" id="41990"/>
    <lineage>
        <taxon>Eukaryota</taxon>
        <taxon>Fungi</taxon>
        <taxon>Dikarya</taxon>
        <taxon>Ascomycota</taxon>
        <taxon>Pezizomycotina</taxon>
        <taxon>Sordariomycetes</taxon>
        <taxon>Sordariomycetidae</taxon>
        <taxon>Calosphaeriales</taxon>
        <taxon>Pleurostomataceae</taxon>
        <taxon>Pleurostoma</taxon>
    </lineage>
</organism>
<dbReference type="Proteomes" id="UP001174694">
    <property type="component" value="Unassembled WGS sequence"/>
</dbReference>
<reference evidence="1" key="1">
    <citation type="submission" date="2022-07" db="EMBL/GenBank/DDBJ databases">
        <title>Fungi with potential for degradation of polypropylene.</title>
        <authorList>
            <person name="Gostincar C."/>
        </authorList>
    </citation>
    <scope>NUCLEOTIDE SEQUENCE</scope>
    <source>
        <strain evidence="1">EXF-13308</strain>
    </source>
</reference>
<accession>A0AA38R6R8</accession>
<name>A0AA38R6R8_9PEZI</name>
<comment type="caution">
    <text evidence="1">The sequence shown here is derived from an EMBL/GenBank/DDBJ whole genome shotgun (WGS) entry which is preliminary data.</text>
</comment>
<proteinExistence type="predicted"/>